<proteinExistence type="inferred from homology"/>
<evidence type="ECO:0000256" key="4">
    <source>
        <dbReference type="ARBA" id="ARBA00022840"/>
    </source>
</evidence>
<dbReference type="RefSeq" id="WP_048164589.1">
    <property type="nucleotide sequence ID" value="NZ_CP006019.1"/>
</dbReference>
<dbReference type="PROSITE" id="PS50893">
    <property type="entry name" value="ABC_TRANSPORTER_2"/>
    <property type="match status" value="1"/>
</dbReference>
<dbReference type="AlphaFoldDB" id="A0A075LRM5"/>
<evidence type="ECO:0000313" key="6">
    <source>
        <dbReference type="EMBL" id="AIF68984.1"/>
    </source>
</evidence>
<dbReference type="InterPro" id="IPR027417">
    <property type="entry name" value="P-loop_NTPase"/>
</dbReference>
<feature type="domain" description="ABC transporter" evidence="5">
    <location>
        <begin position="4"/>
        <end position="234"/>
    </location>
</feature>
<dbReference type="PROSITE" id="PS00211">
    <property type="entry name" value="ABC_TRANSPORTER_1"/>
    <property type="match status" value="1"/>
</dbReference>
<dbReference type="KEGG" id="ppac:PAP_02815"/>
<dbReference type="STRING" id="1343739.PAP_02815"/>
<dbReference type="Gene3D" id="3.40.50.300">
    <property type="entry name" value="P-loop containing nucleotide triphosphate hydrolases"/>
    <property type="match status" value="1"/>
</dbReference>
<dbReference type="OrthoDB" id="87732at2157"/>
<dbReference type="Pfam" id="PF00005">
    <property type="entry name" value="ABC_tran"/>
    <property type="match status" value="1"/>
</dbReference>
<sequence>MYDIEIENLTKKYGDLKAVDNLTLKVEKGITFGFLGPNGAGKTTTILSMLGLIIPDSGSIKILGNDVFREPVKVKERIGYLPENATVYEELTAWKNLEFFANFYNVSKTEKEKRIEELLKMVGLWDVRYRKAKTFSKGMKQRLLLAQALINDPEVLILDEPTSGLDPEGAFLVKSIVKEERKKGKTVFFSSHILSEVEELSDKVGILVDGKLMALGPLDDIKKQFMELEGYEIKIEAKHPLPELDLEGIIRVERIGNNKAIIFAKNDIREQISDYLTQKGVTLISLEIEEPSLEDVFLKTIYKKE</sequence>
<dbReference type="SUPFAM" id="SSF52540">
    <property type="entry name" value="P-loop containing nucleoside triphosphate hydrolases"/>
    <property type="match status" value="1"/>
</dbReference>
<evidence type="ECO:0000256" key="1">
    <source>
        <dbReference type="ARBA" id="ARBA00005417"/>
    </source>
</evidence>
<dbReference type="InterPro" id="IPR003593">
    <property type="entry name" value="AAA+_ATPase"/>
</dbReference>
<keyword evidence="3" id="KW-0547">Nucleotide-binding</keyword>
<keyword evidence="4" id="KW-0067">ATP-binding</keyword>
<gene>
    <name evidence="6" type="ORF">PAP_02815</name>
</gene>
<name>A0A075LRM5_9EURY</name>
<reference evidence="7" key="1">
    <citation type="submission" date="2013-06" db="EMBL/GenBank/DDBJ databases">
        <title>Complete Genome Sequence of Hyperthermophilic Palaeococcus pacificus DY20341T, Isolated from a Deep-Sea Hydrothermal Sediments.</title>
        <authorList>
            <person name="Zeng X."/>
            <person name="Shao Z."/>
        </authorList>
    </citation>
    <scope>NUCLEOTIDE SEQUENCE [LARGE SCALE GENOMIC DNA]</scope>
    <source>
        <strain evidence="7">DY20341</strain>
    </source>
</reference>
<dbReference type="Proteomes" id="UP000027981">
    <property type="component" value="Chromosome"/>
</dbReference>
<evidence type="ECO:0000256" key="2">
    <source>
        <dbReference type="ARBA" id="ARBA00022448"/>
    </source>
</evidence>
<keyword evidence="7" id="KW-1185">Reference proteome</keyword>
<protein>
    <submittedName>
        <fullName evidence="6">ABC transporter</fullName>
    </submittedName>
</protein>
<dbReference type="CDD" id="cd03230">
    <property type="entry name" value="ABC_DR_subfamily_A"/>
    <property type="match status" value="1"/>
</dbReference>
<dbReference type="SMART" id="SM00382">
    <property type="entry name" value="AAA"/>
    <property type="match status" value="1"/>
</dbReference>
<dbReference type="PANTHER" id="PTHR43335:SF4">
    <property type="entry name" value="ABC TRANSPORTER, ATP-BINDING PROTEIN"/>
    <property type="match status" value="1"/>
</dbReference>
<dbReference type="GO" id="GO:0016887">
    <property type="term" value="F:ATP hydrolysis activity"/>
    <property type="evidence" value="ECO:0007669"/>
    <property type="project" value="InterPro"/>
</dbReference>
<dbReference type="EMBL" id="CP006019">
    <property type="protein sequence ID" value="AIF68984.1"/>
    <property type="molecule type" value="Genomic_DNA"/>
</dbReference>
<dbReference type="PANTHER" id="PTHR43335">
    <property type="entry name" value="ABC TRANSPORTER, ATP-BINDING PROTEIN"/>
    <property type="match status" value="1"/>
</dbReference>
<dbReference type="eggNOG" id="arCOG00194">
    <property type="taxonomic scope" value="Archaea"/>
</dbReference>
<keyword evidence="2" id="KW-0813">Transport</keyword>
<dbReference type="InterPro" id="IPR017871">
    <property type="entry name" value="ABC_transporter-like_CS"/>
</dbReference>
<comment type="similarity">
    <text evidence="1">Belongs to the ABC transporter superfamily.</text>
</comment>
<dbReference type="GO" id="GO:0005524">
    <property type="term" value="F:ATP binding"/>
    <property type="evidence" value="ECO:0007669"/>
    <property type="project" value="UniProtKB-KW"/>
</dbReference>
<dbReference type="GeneID" id="24841690"/>
<evidence type="ECO:0000259" key="5">
    <source>
        <dbReference type="PROSITE" id="PS50893"/>
    </source>
</evidence>
<organism evidence="6 7">
    <name type="scientific">Palaeococcus pacificus DY20341</name>
    <dbReference type="NCBI Taxonomy" id="1343739"/>
    <lineage>
        <taxon>Archaea</taxon>
        <taxon>Methanobacteriati</taxon>
        <taxon>Methanobacteriota</taxon>
        <taxon>Thermococci</taxon>
        <taxon>Thermococcales</taxon>
        <taxon>Thermococcaceae</taxon>
        <taxon>Palaeococcus</taxon>
    </lineage>
</organism>
<dbReference type="InterPro" id="IPR003439">
    <property type="entry name" value="ABC_transporter-like_ATP-bd"/>
</dbReference>
<reference evidence="6 7" key="2">
    <citation type="journal article" date="2015" name="Genome Announc.">
        <title>Complete Genome Sequence of Hyperthermophilic Piezophilic Archaeon Palaeococcus pacificus DY20341T, Isolated from Deep-Sea Hydrothermal Sediments.</title>
        <authorList>
            <person name="Zeng X."/>
            <person name="Jebbar M."/>
            <person name="Shao Z."/>
        </authorList>
    </citation>
    <scope>NUCLEOTIDE SEQUENCE [LARGE SCALE GENOMIC DNA]</scope>
    <source>
        <strain evidence="6 7">DY20341</strain>
    </source>
</reference>
<evidence type="ECO:0000256" key="3">
    <source>
        <dbReference type="ARBA" id="ARBA00022741"/>
    </source>
</evidence>
<dbReference type="InterPro" id="IPR025302">
    <property type="entry name" value="DrrA1/2-like_C"/>
</dbReference>
<evidence type="ECO:0000313" key="7">
    <source>
        <dbReference type="Proteomes" id="UP000027981"/>
    </source>
</evidence>
<dbReference type="Pfam" id="PF13732">
    <property type="entry name" value="DrrA1-3_C"/>
    <property type="match status" value="1"/>
</dbReference>
<accession>A0A075LRM5</accession>
<dbReference type="HOGENOM" id="CLU_000604_1_2_2"/>